<gene>
    <name evidence="1" type="ORF">SAMN05660841_03752</name>
</gene>
<dbReference type="RefSeq" id="WP_079645405.1">
    <property type="nucleotide sequence ID" value="NZ_FUZF01000021.1"/>
</dbReference>
<name>A0A1T5G486_9SPHI</name>
<keyword evidence="2" id="KW-1185">Reference proteome</keyword>
<organism evidence="1 2">
    <name type="scientific">Sphingobacterium nematocida</name>
    <dbReference type="NCBI Taxonomy" id="1513896"/>
    <lineage>
        <taxon>Bacteria</taxon>
        <taxon>Pseudomonadati</taxon>
        <taxon>Bacteroidota</taxon>
        <taxon>Sphingobacteriia</taxon>
        <taxon>Sphingobacteriales</taxon>
        <taxon>Sphingobacteriaceae</taxon>
        <taxon>Sphingobacterium</taxon>
    </lineage>
</organism>
<dbReference type="AlphaFoldDB" id="A0A1T5G486"/>
<dbReference type="OrthoDB" id="713374at2"/>
<protein>
    <submittedName>
        <fullName evidence="1">Uncharacterized protein</fullName>
    </submittedName>
</protein>
<evidence type="ECO:0000313" key="2">
    <source>
        <dbReference type="Proteomes" id="UP000190150"/>
    </source>
</evidence>
<accession>A0A1T5G486</accession>
<dbReference type="STRING" id="1513896.SAMN05660841_03752"/>
<dbReference type="Proteomes" id="UP000190150">
    <property type="component" value="Unassembled WGS sequence"/>
</dbReference>
<evidence type="ECO:0000313" key="1">
    <source>
        <dbReference type="EMBL" id="SKC03240.1"/>
    </source>
</evidence>
<sequence>MKTLSILLLLVVVALSGAYGQANVRLNIVLNHVQNLTIHPDQNEVTLTYNDLQDYKRGVEVVKNSHLTVFSTGAYEVKVKLANEEFVKLGGQPTDRLQMPNIKVKASPVGDQQVSLATGELSVGGSKIISSDRPAFDAIYNVTYQGPGGEELIRYAEKNKTVIFTNDILYSIETR</sequence>
<proteinExistence type="predicted"/>
<dbReference type="EMBL" id="FUZF01000021">
    <property type="protein sequence ID" value="SKC03240.1"/>
    <property type="molecule type" value="Genomic_DNA"/>
</dbReference>
<reference evidence="2" key="1">
    <citation type="submission" date="2017-02" db="EMBL/GenBank/DDBJ databases">
        <authorList>
            <person name="Varghese N."/>
            <person name="Submissions S."/>
        </authorList>
    </citation>
    <scope>NUCLEOTIDE SEQUENCE [LARGE SCALE GENOMIC DNA]</scope>
    <source>
        <strain evidence="2">DSM 24091</strain>
    </source>
</reference>